<dbReference type="Proteomes" id="UP000295164">
    <property type="component" value="Unassembled WGS sequence"/>
</dbReference>
<gene>
    <name evidence="1" type="ORF">E0486_16570</name>
</gene>
<comment type="caution">
    <text evidence="1">The sequence shown here is derived from an EMBL/GenBank/DDBJ whole genome shotgun (WGS) entry which is preliminary data.</text>
</comment>
<reference evidence="1 2" key="1">
    <citation type="submission" date="2019-03" db="EMBL/GenBank/DDBJ databases">
        <authorList>
            <person name="Kim M.K.M."/>
        </authorList>
    </citation>
    <scope>NUCLEOTIDE SEQUENCE [LARGE SCALE GENOMIC DNA]</scope>
    <source>
        <strain evidence="1 2">17J68-15</strain>
    </source>
</reference>
<sequence>MLQNLSNKPMPVDVQAAATLKLEELLQLLRPWLFTLAPDERTNMNRMGDRSEHFVLKGADYAKAHPELLPGIVSAEEYQVDVNNVRAYRPLVQLARQLTQGLEDGFTLAGAEALEATLLLYGSVKMAADKGIPGAQVAFEDMRTRFPQRGKRKTETPAGS</sequence>
<organism evidence="1 2">
    <name type="scientific">Flaviaesturariibacter aridisoli</name>
    <dbReference type="NCBI Taxonomy" id="2545761"/>
    <lineage>
        <taxon>Bacteria</taxon>
        <taxon>Pseudomonadati</taxon>
        <taxon>Bacteroidota</taxon>
        <taxon>Chitinophagia</taxon>
        <taxon>Chitinophagales</taxon>
        <taxon>Chitinophagaceae</taxon>
        <taxon>Flaviaestuariibacter</taxon>
    </lineage>
</organism>
<proteinExistence type="predicted"/>
<name>A0A4R4DXK5_9BACT</name>
<keyword evidence="2" id="KW-1185">Reference proteome</keyword>
<evidence type="ECO:0000313" key="2">
    <source>
        <dbReference type="Proteomes" id="UP000295164"/>
    </source>
</evidence>
<evidence type="ECO:0000313" key="1">
    <source>
        <dbReference type="EMBL" id="TCZ66529.1"/>
    </source>
</evidence>
<accession>A0A4R4DXK5</accession>
<dbReference type="EMBL" id="SKFH01000042">
    <property type="protein sequence ID" value="TCZ66529.1"/>
    <property type="molecule type" value="Genomic_DNA"/>
</dbReference>
<dbReference type="AlphaFoldDB" id="A0A4R4DXK5"/>
<dbReference type="OrthoDB" id="5952844at2"/>
<protein>
    <submittedName>
        <fullName evidence="1">Uncharacterized protein</fullName>
    </submittedName>
</protein>
<dbReference type="RefSeq" id="WP_131853839.1">
    <property type="nucleotide sequence ID" value="NZ_SKFH01000042.1"/>
</dbReference>